<dbReference type="Proteomes" id="UP000092993">
    <property type="component" value="Unassembled WGS sequence"/>
</dbReference>
<comment type="caution">
    <text evidence="3">The sequence shown here is derived from an EMBL/GenBank/DDBJ whole genome shotgun (WGS) entry which is preliminary data.</text>
</comment>
<dbReference type="PANTHER" id="PTHR31836:SF28">
    <property type="entry name" value="SRCR DOMAIN-CONTAINING PROTEIN-RELATED"/>
    <property type="match status" value="1"/>
</dbReference>
<accession>A0A1C7MEF9</accession>
<reference evidence="3 4" key="1">
    <citation type="submission" date="2016-03" db="EMBL/GenBank/DDBJ databases">
        <title>Whole genome sequencing of Grifola frondosa 9006-11.</title>
        <authorList>
            <person name="Min B."/>
            <person name="Park H."/>
            <person name="Kim J.-G."/>
            <person name="Cho H."/>
            <person name="Oh Y.-L."/>
            <person name="Kong W.-S."/>
            <person name="Choi I.-G."/>
        </authorList>
    </citation>
    <scope>NUCLEOTIDE SEQUENCE [LARGE SCALE GENOMIC DNA]</scope>
    <source>
        <strain evidence="3 4">9006-11</strain>
    </source>
</reference>
<organism evidence="3 4">
    <name type="scientific">Grifola frondosa</name>
    <name type="common">Maitake</name>
    <name type="synonym">Polyporus frondosus</name>
    <dbReference type="NCBI Taxonomy" id="5627"/>
    <lineage>
        <taxon>Eukaryota</taxon>
        <taxon>Fungi</taxon>
        <taxon>Dikarya</taxon>
        <taxon>Basidiomycota</taxon>
        <taxon>Agaricomycotina</taxon>
        <taxon>Agaricomycetes</taxon>
        <taxon>Polyporales</taxon>
        <taxon>Grifolaceae</taxon>
        <taxon>Grifola</taxon>
    </lineage>
</organism>
<evidence type="ECO:0000256" key="1">
    <source>
        <dbReference type="ARBA" id="ARBA00022729"/>
    </source>
</evidence>
<evidence type="ECO:0000313" key="3">
    <source>
        <dbReference type="EMBL" id="OBZ75198.1"/>
    </source>
</evidence>
<name>A0A1C7MEF9_GRIFR</name>
<dbReference type="SUPFAM" id="SSF50685">
    <property type="entry name" value="Barwin-like endoglucanases"/>
    <property type="match status" value="1"/>
</dbReference>
<feature type="region of interest" description="Disordered" evidence="2">
    <location>
        <begin position="76"/>
        <end position="172"/>
    </location>
</feature>
<keyword evidence="4" id="KW-1185">Reference proteome</keyword>
<evidence type="ECO:0000256" key="2">
    <source>
        <dbReference type="SAM" id="MobiDB-lite"/>
    </source>
</evidence>
<feature type="compositionally biased region" description="Polar residues" evidence="2">
    <location>
        <begin position="87"/>
        <end position="125"/>
    </location>
</feature>
<evidence type="ECO:0000313" key="4">
    <source>
        <dbReference type="Proteomes" id="UP000092993"/>
    </source>
</evidence>
<dbReference type="CDD" id="cd22191">
    <property type="entry name" value="DPBB_RlpA_EXP_N-like"/>
    <property type="match status" value="1"/>
</dbReference>
<feature type="compositionally biased region" description="Low complexity" evidence="2">
    <location>
        <begin position="76"/>
        <end position="86"/>
    </location>
</feature>
<gene>
    <name evidence="3" type="ORF">A0H81_04505</name>
</gene>
<dbReference type="STRING" id="5627.A0A1C7MEF9"/>
<protein>
    <recommendedName>
        <fullName evidence="5">RlpA-like protein double-psi beta-barrel domain-containing protein</fullName>
    </recommendedName>
</protein>
<feature type="compositionally biased region" description="Low complexity" evidence="2">
    <location>
        <begin position="131"/>
        <end position="172"/>
    </location>
</feature>
<dbReference type="InterPro" id="IPR036908">
    <property type="entry name" value="RlpA-like_sf"/>
</dbReference>
<dbReference type="Gene3D" id="2.40.40.10">
    <property type="entry name" value="RlpA-like domain"/>
    <property type="match status" value="1"/>
</dbReference>
<sequence length="249" mass="26064">MSQQFDGGSHCYDMVVISYAGKTVQAKVTDRCERCGEHGLDFSESLFAYFAPTSDGLLWGDWEFWGIPTSSTHVIQPSSTSSSVTSADQHAPSTSLTLTFPHSTPTSKITRTFPTSPLSTTNATSYPPRPSSHFSTSSTSSTSSTPSSSPSFPTLHSHTTNPPTLIPPSISSSAIPLSTTSSSLLTKSSSITASVTIPPNTTSPLPSITGQTGSQVAHPTANRGIMFRPTLGMLSLGMCGVLVAASELL</sequence>
<dbReference type="AlphaFoldDB" id="A0A1C7MEF9"/>
<keyword evidence="1" id="KW-0732">Signal</keyword>
<feature type="region of interest" description="Disordered" evidence="2">
    <location>
        <begin position="194"/>
        <end position="216"/>
    </location>
</feature>
<dbReference type="OrthoDB" id="623670at2759"/>
<dbReference type="PANTHER" id="PTHR31836">
    <property type="match status" value="1"/>
</dbReference>
<dbReference type="EMBL" id="LUGG01000004">
    <property type="protein sequence ID" value="OBZ75198.1"/>
    <property type="molecule type" value="Genomic_DNA"/>
</dbReference>
<evidence type="ECO:0008006" key="5">
    <source>
        <dbReference type="Google" id="ProtNLM"/>
    </source>
</evidence>
<dbReference type="InterPro" id="IPR051477">
    <property type="entry name" value="Expansin_CellWall"/>
</dbReference>
<proteinExistence type="predicted"/>
<feature type="compositionally biased region" description="Polar residues" evidence="2">
    <location>
        <begin position="195"/>
        <end position="216"/>
    </location>
</feature>